<dbReference type="GO" id="GO:0015035">
    <property type="term" value="F:protein-disulfide reductase activity"/>
    <property type="evidence" value="ECO:0007669"/>
    <property type="project" value="UniProtKB-UniRule"/>
</dbReference>
<feature type="active site" description="Nucleophile" evidence="9">
    <location>
        <position position="28"/>
    </location>
</feature>
<dbReference type="Proteomes" id="UP000234384">
    <property type="component" value="Unassembled WGS sequence"/>
</dbReference>
<dbReference type="NCBIfam" id="TIGR01068">
    <property type="entry name" value="thioredoxin"/>
    <property type="match status" value="1"/>
</dbReference>
<feature type="active site" description="Nucleophile" evidence="9">
    <location>
        <position position="31"/>
    </location>
</feature>
<evidence type="ECO:0000256" key="3">
    <source>
        <dbReference type="ARBA" id="ARBA00022448"/>
    </source>
</evidence>
<dbReference type="EMBL" id="PKHE01000004">
    <property type="protein sequence ID" value="PKY90325.1"/>
    <property type="molecule type" value="Genomic_DNA"/>
</dbReference>
<dbReference type="SUPFAM" id="SSF52833">
    <property type="entry name" value="Thioredoxin-like"/>
    <property type="match status" value="1"/>
</dbReference>
<dbReference type="Gene3D" id="3.40.30.10">
    <property type="entry name" value="Glutaredoxin"/>
    <property type="match status" value="1"/>
</dbReference>
<reference evidence="12 13" key="1">
    <citation type="submission" date="2017-12" db="EMBL/GenBank/DDBJ databases">
        <title>Phylogenetic diversity of female urinary microbiome.</title>
        <authorList>
            <person name="Thomas-White K."/>
            <person name="Wolfe A.J."/>
        </authorList>
    </citation>
    <scope>NUCLEOTIDE SEQUENCE [LARGE SCALE GENOMIC DNA]</scope>
    <source>
        <strain evidence="12 13">UMB0898</strain>
    </source>
</reference>
<keyword evidence="5 10" id="KW-1015">Disulfide bond</keyword>
<evidence type="ECO:0000256" key="1">
    <source>
        <dbReference type="ARBA" id="ARBA00008987"/>
    </source>
</evidence>
<feature type="site" description="Contributes to redox potential value" evidence="9">
    <location>
        <position position="29"/>
    </location>
</feature>
<dbReference type="InterPro" id="IPR036249">
    <property type="entry name" value="Thioredoxin-like_sf"/>
</dbReference>
<dbReference type="PIRSF" id="PIRSF000077">
    <property type="entry name" value="Thioredoxin"/>
    <property type="match status" value="1"/>
</dbReference>
<dbReference type="GO" id="GO:0005829">
    <property type="term" value="C:cytosol"/>
    <property type="evidence" value="ECO:0007669"/>
    <property type="project" value="TreeGrafter"/>
</dbReference>
<evidence type="ECO:0000256" key="7">
    <source>
        <dbReference type="NCBIfam" id="TIGR01068"/>
    </source>
</evidence>
<evidence type="ECO:0000259" key="11">
    <source>
        <dbReference type="PROSITE" id="PS51352"/>
    </source>
</evidence>
<comment type="caution">
    <text evidence="12">The sequence shown here is derived from an EMBL/GenBank/DDBJ whole genome shotgun (WGS) entry which is preliminary data.</text>
</comment>
<dbReference type="RefSeq" id="WP_006701430.1">
    <property type="nucleotide sequence ID" value="NZ_PKHE01000004.1"/>
</dbReference>
<gene>
    <name evidence="12" type="primary">trxA</name>
    <name evidence="12" type="ORF">CYJ57_02515</name>
</gene>
<dbReference type="InterPro" id="IPR005746">
    <property type="entry name" value="Thioredoxin"/>
</dbReference>
<evidence type="ECO:0000256" key="10">
    <source>
        <dbReference type="PIRSR" id="PIRSR000077-4"/>
    </source>
</evidence>
<dbReference type="PROSITE" id="PS51352">
    <property type="entry name" value="THIOREDOXIN_2"/>
    <property type="match status" value="1"/>
</dbReference>
<evidence type="ECO:0000313" key="13">
    <source>
        <dbReference type="Proteomes" id="UP000234384"/>
    </source>
</evidence>
<name>A0A2I1K445_9LACT</name>
<dbReference type="OrthoDB" id="9790390at2"/>
<proteinExistence type="inferred from homology"/>
<feature type="site" description="Contributes to redox potential value" evidence="9">
    <location>
        <position position="30"/>
    </location>
</feature>
<evidence type="ECO:0000256" key="2">
    <source>
        <dbReference type="ARBA" id="ARBA00020570"/>
    </source>
</evidence>
<organism evidence="12 13">
    <name type="scientific">Falseniella ignava</name>
    <dbReference type="NCBI Taxonomy" id="137730"/>
    <lineage>
        <taxon>Bacteria</taxon>
        <taxon>Bacillati</taxon>
        <taxon>Bacillota</taxon>
        <taxon>Bacilli</taxon>
        <taxon>Lactobacillales</taxon>
        <taxon>Aerococcaceae</taxon>
        <taxon>Falseniella</taxon>
    </lineage>
</organism>
<dbReference type="Pfam" id="PF00085">
    <property type="entry name" value="Thioredoxin"/>
    <property type="match status" value="1"/>
</dbReference>
<comment type="similarity">
    <text evidence="1 8">Belongs to the thioredoxin family.</text>
</comment>
<dbReference type="PANTHER" id="PTHR45663:SF11">
    <property type="entry name" value="GEO12009P1"/>
    <property type="match status" value="1"/>
</dbReference>
<dbReference type="InterPro" id="IPR017937">
    <property type="entry name" value="Thioredoxin_CS"/>
</dbReference>
<evidence type="ECO:0000256" key="5">
    <source>
        <dbReference type="ARBA" id="ARBA00023157"/>
    </source>
</evidence>
<dbReference type="PROSITE" id="PS00194">
    <property type="entry name" value="THIOREDOXIN_1"/>
    <property type="match status" value="1"/>
</dbReference>
<dbReference type="CDD" id="cd02947">
    <property type="entry name" value="TRX_family"/>
    <property type="match status" value="1"/>
</dbReference>
<feature type="disulfide bond" description="Redox-active" evidence="10">
    <location>
        <begin position="28"/>
        <end position="31"/>
    </location>
</feature>
<keyword evidence="4" id="KW-0249">Electron transport</keyword>
<accession>A0A2I1K445</accession>
<evidence type="ECO:0000256" key="9">
    <source>
        <dbReference type="PIRSR" id="PIRSR000077-1"/>
    </source>
</evidence>
<dbReference type="PRINTS" id="PR00421">
    <property type="entry name" value="THIOREDOXIN"/>
</dbReference>
<keyword evidence="6 10" id="KW-0676">Redox-active center</keyword>
<dbReference type="GO" id="GO:0045454">
    <property type="term" value="P:cell redox homeostasis"/>
    <property type="evidence" value="ECO:0007669"/>
    <property type="project" value="TreeGrafter"/>
</dbReference>
<protein>
    <recommendedName>
        <fullName evidence="2 7">Thioredoxin</fullName>
    </recommendedName>
</protein>
<dbReference type="FunFam" id="3.40.30.10:FF:000001">
    <property type="entry name" value="Thioredoxin"/>
    <property type="match status" value="1"/>
</dbReference>
<dbReference type="PANTHER" id="PTHR45663">
    <property type="entry name" value="GEO12009P1"/>
    <property type="match status" value="1"/>
</dbReference>
<keyword evidence="3" id="KW-0813">Transport</keyword>
<evidence type="ECO:0000313" key="12">
    <source>
        <dbReference type="EMBL" id="PKY90325.1"/>
    </source>
</evidence>
<feature type="domain" description="Thioredoxin" evidence="11">
    <location>
        <begin position="1"/>
        <end position="103"/>
    </location>
</feature>
<dbReference type="AlphaFoldDB" id="A0A2I1K445"/>
<evidence type="ECO:0000256" key="8">
    <source>
        <dbReference type="PIRNR" id="PIRNR000077"/>
    </source>
</evidence>
<dbReference type="InterPro" id="IPR013766">
    <property type="entry name" value="Thioredoxin_domain"/>
</dbReference>
<feature type="site" description="Deprotonates C-terminal active site Cys" evidence="9">
    <location>
        <position position="22"/>
    </location>
</feature>
<evidence type="ECO:0000256" key="6">
    <source>
        <dbReference type="ARBA" id="ARBA00023284"/>
    </source>
</evidence>
<sequence>MVQDIRDEQFNELTKSGVVLVDFWAPWCGPCRMQSPVIETLSQAMEGEVEFYKMNVDEEVKTAQQFGIMSIPTMIVKKDDEVVETLVGYHDQARLEQILRQYL</sequence>
<evidence type="ECO:0000256" key="4">
    <source>
        <dbReference type="ARBA" id="ARBA00022982"/>
    </source>
</evidence>